<organism evidence="3 4">
    <name type="scientific">Crassostrea virginica</name>
    <name type="common">Eastern oyster</name>
    <dbReference type="NCBI Taxonomy" id="6565"/>
    <lineage>
        <taxon>Eukaryota</taxon>
        <taxon>Metazoa</taxon>
        <taxon>Spiralia</taxon>
        <taxon>Lophotrochozoa</taxon>
        <taxon>Mollusca</taxon>
        <taxon>Bivalvia</taxon>
        <taxon>Autobranchia</taxon>
        <taxon>Pteriomorphia</taxon>
        <taxon>Ostreida</taxon>
        <taxon>Ostreoidea</taxon>
        <taxon>Ostreidae</taxon>
        <taxon>Crassostrea</taxon>
    </lineage>
</organism>
<dbReference type="Proteomes" id="UP000694844">
    <property type="component" value="Chromosome 5"/>
</dbReference>
<dbReference type="RefSeq" id="XP_022335451.1">
    <property type="nucleotide sequence ID" value="XM_022479743.1"/>
</dbReference>
<name>A0A8B8E7M5_CRAVI</name>
<dbReference type="InterPro" id="IPR004302">
    <property type="entry name" value="Cellulose/chitin-bd_N"/>
</dbReference>
<evidence type="ECO:0000256" key="1">
    <source>
        <dbReference type="SAM" id="SignalP"/>
    </source>
</evidence>
<dbReference type="KEGG" id="cvn:111132086"/>
<feature type="signal peptide" evidence="1">
    <location>
        <begin position="1"/>
        <end position="17"/>
    </location>
</feature>
<keyword evidence="1" id="KW-0732">Signal</keyword>
<sequence length="288" mass="31665">MITILLVSVALVPGVLGHGFLQEPPSRSSMWRFGFNTPPNYNDNQLFCGGFQRQWGRNGGKCGICGDPWDGLRENEAGGRYAKGIITRNYTEGQIIDVQVKITASHYGYFEFRLCPNNNVHKPATQACLDQYVLHQPSGSVRFMERGYPQTYALKLKLPRGLTCSQCVMQWKYNAGNSYGRADNGTFCKGCGRQEQFYSCADIAIGNDANGSQGNGNSRPDLAQNAIVESRPQLIPTFVDGATATCRAVPAFRIIKNLADNWCQSNCRQGYCPAQFCTPGCQKLTAAG</sequence>
<dbReference type="OrthoDB" id="64893at2759"/>
<dbReference type="Pfam" id="PF03067">
    <property type="entry name" value="LPMO_10"/>
    <property type="match status" value="1"/>
</dbReference>
<dbReference type="GeneID" id="111132086"/>
<feature type="chain" id="PRO_5034325669" evidence="1">
    <location>
        <begin position="18"/>
        <end position="288"/>
    </location>
</feature>
<dbReference type="AlphaFoldDB" id="A0A8B8E7M5"/>
<protein>
    <submittedName>
        <fullName evidence="4">Uncharacterized protein LOC111132086</fullName>
    </submittedName>
</protein>
<gene>
    <name evidence="4" type="primary">LOC111132086</name>
</gene>
<proteinExistence type="predicted"/>
<accession>A0A8B8E7M5</accession>
<evidence type="ECO:0000313" key="4">
    <source>
        <dbReference type="RefSeq" id="XP_022335451.1"/>
    </source>
</evidence>
<reference evidence="4" key="1">
    <citation type="submission" date="2025-08" db="UniProtKB">
        <authorList>
            <consortium name="RefSeq"/>
        </authorList>
    </citation>
    <scope>IDENTIFICATION</scope>
    <source>
        <tissue evidence="4">Whole sample</tissue>
    </source>
</reference>
<dbReference type="PANTHER" id="PTHR21113">
    <property type="entry name" value="AGAP001705-PA"/>
    <property type="match status" value="1"/>
</dbReference>
<evidence type="ECO:0000259" key="2">
    <source>
        <dbReference type="Pfam" id="PF03067"/>
    </source>
</evidence>
<evidence type="ECO:0000313" key="3">
    <source>
        <dbReference type="Proteomes" id="UP000694844"/>
    </source>
</evidence>
<dbReference type="PANTHER" id="PTHR21113:SF4">
    <property type="entry name" value="CHITIN-BINDING TYPE-4 DOMAIN-CONTAINING PROTEIN"/>
    <property type="match status" value="1"/>
</dbReference>
<feature type="domain" description="Chitin-binding type-4" evidence="2">
    <location>
        <begin position="18"/>
        <end position="203"/>
    </location>
</feature>
<keyword evidence="3" id="KW-1185">Reference proteome</keyword>